<organism evidence="2 3">
    <name type="scientific">Varunaivibrio sulfuroxidans</name>
    <dbReference type="NCBI Taxonomy" id="1773489"/>
    <lineage>
        <taxon>Bacteria</taxon>
        <taxon>Pseudomonadati</taxon>
        <taxon>Pseudomonadota</taxon>
        <taxon>Alphaproteobacteria</taxon>
        <taxon>Rhodospirillales</taxon>
        <taxon>Magnetovibrionaceae</taxon>
        <taxon>Varunaivibrio</taxon>
    </lineage>
</organism>
<proteinExistence type="predicted"/>
<dbReference type="PROSITE" id="PS51343">
    <property type="entry name" value="PII_GLNB_DOM"/>
    <property type="match status" value="1"/>
</dbReference>
<dbReference type="AlphaFoldDB" id="A0A4R3J872"/>
<dbReference type="InterPro" id="IPR015867">
    <property type="entry name" value="N-reg_PII/ATP_PRibTrfase_C"/>
</dbReference>
<accession>A0A4R3J872</accession>
<dbReference type="SMART" id="SM00938">
    <property type="entry name" value="P-II"/>
    <property type="match status" value="1"/>
</dbReference>
<dbReference type="GO" id="GO:0030234">
    <property type="term" value="F:enzyme regulator activity"/>
    <property type="evidence" value="ECO:0007669"/>
    <property type="project" value="InterPro"/>
</dbReference>
<evidence type="ECO:0000313" key="3">
    <source>
        <dbReference type="Proteomes" id="UP000295304"/>
    </source>
</evidence>
<dbReference type="RefSeq" id="WP_132939378.1">
    <property type="nucleotide sequence ID" value="NZ_CP119676.1"/>
</dbReference>
<keyword evidence="3" id="KW-1185">Reference proteome</keyword>
<dbReference type="EMBL" id="SLZW01000007">
    <property type="protein sequence ID" value="TCS61662.1"/>
    <property type="molecule type" value="Genomic_DNA"/>
</dbReference>
<gene>
    <name evidence="2" type="ORF">EDD55_10771</name>
</gene>
<dbReference type="InterPro" id="IPR002187">
    <property type="entry name" value="N-reg_PII"/>
</dbReference>
<reference evidence="2 3" key="1">
    <citation type="submission" date="2019-03" db="EMBL/GenBank/DDBJ databases">
        <title>Genomic Encyclopedia of Type Strains, Phase IV (KMG-IV): sequencing the most valuable type-strain genomes for metagenomic binning, comparative biology and taxonomic classification.</title>
        <authorList>
            <person name="Goeker M."/>
        </authorList>
    </citation>
    <scope>NUCLEOTIDE SEQUENCE [LARGE SCALE GENOMIC DNA]</scope>
    <source>
        <strain evidence="2 3">DSM 101688</strain>
    </source>
</reference>
<dbReference type="Gene3D" id="3.30.70.120">
    <property type="match status" value="1"/>
</dbReference>
<protein>
    <recommendedName>
        <fullName evidence="1">Nitrogen regulatory protein P-II</fullName>
    </recommendedName>
</protein>
<name>A0A4R3J872_9PROT</name>
<dbReference type="Pfam" id="PF00543">
    <property type="entry name" value="P-II"/>
    <property type="match status" value="1"/>
</dbReference>
<evidence type="ECO:0000256" key="1">
    <source>
        <dbReference type="ARBA" id="ARBA00015681"/>
    </source>
</evidence>
<dbReference type="GO" id="GO:0006808">
    <property type="term" value="P:regulation of nitrogen utilization"/>
    <property type="evidence" value="ECO:0007669"/>
    <property type="project" value="InterPro"/>
</dbReference>
<sequence length="116" mass="12303">MNYKLIMALVSDEKTQTVIHAARDAGATGVTVVPSAQGEGLKPEKTFLGLDLSAQRDILLFLVAAPKAREILETIAQAAQFDEEPGAGVVCQIAIEDAIGLTTQLPTILSEIEDQV</sequence>
<dbReference type="OrthoDB" id="9793517at2"/>
<dbReference type="Proteomes" id="UP000295304">
    <property type="component" value="Unassembled WGS sequence"/>
</dbReference>
<evidence type="ECO:0000313" key="2">
    <source>
        <dbReference type="EMBL" id="TCS61662.1"/>
    </source>
</evidence>
<dbReference type="SUPFAM" id="SSF54913">
    <property type="entry name" value="GlnB-like"/>
    <property type="match status" value="1"/>
</dbReference>
<dbReference type="InterPro" id="IPR011322">
    <property type="entry name" value="N-reg_PII-like_a/b"/>
</dbReference>
<comment type="caution">
    <text evidence="2">The sequence shown here is derived from an EMBL/GenBank/DDBJ whole genome shotgun (WGS) entry which is preliminary data.</text>
</comment>